<protein>
    <recommendedName>
        <fullName evidence="1">UBC core domain-containing protein</fullName>
    </recommendedName>
</protein>
<dbReference type="SMART" id="SM00212">
    <property type="entry name" value="UBCc"/>
    <property type="match status" value="1"/>
</dbReference>
<dbReference type="SUPFAM" id="SSF54495">
    <property type="entry name" value="UBC-like"/>
    <property type="match status" value="1"/>
</dbReference>
<dbReference type="InterPro" id="IPR016135">
    <property type="entry name" value="UBQ-conjugating_enzyme/RWD"/>
</dbReference>
<evidence type="ECO:0000259" key="1">
    <source>
        <dbReference type="PROSITE" id="PS50127"/>
    </source>
</evidence>
<reference evidence="2" key="1">
    <citation type="submission" date="2018-04" db="EMBL/GenBank/DDBJ databases">
        <title>WGS assembly of Panicum hallii.</title>
        <authorList>
            <person name="Lovell J."/>
            <person name="Jenkins J."/>
            <person name="Lowry D."/>
            <person name="Mamidi S."/>
            <person name="Sreedasyam A."/>
            <person name="Weng X."/>
            <person name="Barry K."/>
            <person name="Bonette J."/>
            <person name="Campitelli B."/>
            <person name="Daum C."/>
            <person name="Gordon S."/>
            <person name="Gould B."/>
            <person name="Lipzen A."/>
            <person name="Macqueen A."/>
            <person name="Palacio-Mejia J."/>
            <person name="Plott C."/>
            <person name="Shakirov E."/>
            <person name="Shu S."/>
            <person name="Yoshinaga Y."/>
            <person name="Zane M."/>
            <person name="Rokhsar D."/>
            <person name="Grimwood J."/>
            <person name="Schmutz J."/>
            <person name="Juenger T."/>
        </authorList>
    </citation>
    <scope>NUCLEOTIDE SEQUENCE [LARGE SCALE GENOMIC DNA]</scope>
    <source>
        <strain evidence="2">FIL2</strain>
    </source>
</reference>
<feature type="domain" description="UBC core" evidence="1">
    <location>
        <begin position="5"/>
        <end position="156"/>
    </location>
</feature>
<evidence type="ECO:0000313" key="2">
    <source>
        <dbReference type="EMBL" id="PVH66884.1"/>
    </source>
</evidence>
<dbReference type="InterPro" id="IPR000608">
    <property type="entry name" value="UBC"/>
</dbReference>
<organism evidence="2">
    <name type="scientific">Panicum hallii</name>
    <dbReference type="NCBI Taxonomy" id="206008"/>
    <lineage>
        <taxon>Eukaryota</taxon>
        <taxon>Viridiplantae</taxon>
        <taxon>Streptophyta</taxon>
        <taxon>Embryophyta</taxon>
        <taxon>Tracheophyta</taxon>
        <taxon>Spermatophyta</taxon>
        <taxon>Magnoliopsida</taxon>
        <taxon>Liliopsida</taxon>
        <taxon>Poales</taxon>
        <taxon>Poaceae</taxon>
        <taxon>PACMAD clade</taxon>
        <taxon>Panicoideae</taxon>
        <taxon>Panicodae</taxon>
        <taxon>Paniceae</taxon>
        <taxon>Panicinae</taxon>
        <taxon>Panicum</taxon>
        <taxon>Panicum sect. Panicum</taxon>
    </lineage>
</organism>
<dbReference type="Pfam" id="PF00179">
    <property type="entry name" value="UQ_con"/>
    <property type="match status" value="1"/>
</dbReference>
<dbReference type="Gramene" id="PVH66884">
    <property type="protein sequence ID" value="PVH66884"/>
    <property type="gene ID" value="PAHAL_1G375200"/>
</dbReference>
<dbReference type="AlphaFoldDB" id="A0A2T8KXJ0"/>
<accession>A0A2T8KXJ0</accession>
<dbReference type="Proteomes" id="UP000243499">
    <property type="component" value="Chromosome 1"/>
</dbReference>
<gene>
    <name evidence="2" type="ORF">PAHAL_1G375200</name>
</gene>
<dbReference type="EMBL" id="CM008046">
    <property type="protein sequence ID" value="PVH66884.1"/>
    <property type="molecule type" value="Genomic_DNA"/>
</dbReference>
<sequence length="273" mass="32204">MRSEPYRERIRRELRQIWVDPPAFCRPGASPVTYLLHWEVAIDGPDGSPYAGGTYVPRRRRLRPHYISPEAPKITFRTKVYHPNINSEGEMTLDIFRYENWSAAMTVRKLLLLIVSVLRDPMLDDHPTNDEASDVYESDLELYEQMAMAWTWEYSSTPIVSYYPPVEKDERRWLDWWEADEAAEAEEWLRRYEAEKRRRRQEEEMLAASSPARDRRIALPRVTWNRAVAFLQGWAVALPFPTFRRRMYSAVVPLSNHTGRACSNLSWTFYGPS</sequence>
<dbReference type="PANTHER" id="PTHR24068">
    <property type="entry name" value="UBIQUITIN-CONJUGATING ENZYME E2"/>
    <property type="match status" value="1"/>
</dbReference>
<name>A0A2T8KXJ0_9POAL</name>
<proteinExistence type="predicted"/>
<dbReference type="PROSITE" id="PS50127">
    <property type="entry name" value="UBC_2"/>
    <property type="match status" value="1"/>
</dbReference>
<dbReference type="Gene3D" id="3.10.110.10">
    <property type="entry name" value="Ubiquitin Conjugating Enzyme"/>
    <property type="match status" value="1"/>
</dbReference>